<dbReference type="RefSeq" id="WP_202766171.1">
    <property type="nucleotide sequence ID" value="NZ_JAESWA010000017.1"/>
</dbReference>
<proteinExistence type="predicted"/>
<evidence type="ECO:0000313" key="3">
    <source>
        <dbReference type="Proteomes" id="UP000623681"/>
    </source>
</evidence>
<dbReference type="SUPFAM" id="SSF50346">
    <property type="entry name" value="PRC-barrel domain"/>
    <property type="match status" value="1"/>
</dbReference>
<dbReference type="EMBL" id="JAESWA010000017">
    <property type="protein sequence ID" value="MBL4930786.1"/>
    <property type="molecule type" value="Genomic_DNA"/>
</dbReference>
<dbReference type="AlphaFoldDB" id="A0A937FG35"/>
<dbReference type="InterPro" id="IPR027275">
    <property type="entry name" value="PRC-brl_dom"/>
</dbReference>
<comment type="caution">
    <text evidence="2">The sequence shown here is derived from an EMBL/GenBank/DDBJ whole genome shotgun (WGS) entry which is preliminary data.</text>
</comment>
<accession>A0A937FG35</accession>
<dbReference type="Pfam" id="PF05239">
    <property type="entry name" value="PRC"/>
    <property type="match status" value="1"/>
</dbReference>
<keyword evidence="3" id="KW-1185">Reference proteome</keyword>
<evidence type="ECO:0000259" key="1">
    <source>
        <dbReference type="Pfam" id="PF05239"/>
    </source>
</evidence>
<dbReference type="PANTHER" id="PTHR40061:SF1">
    <property type="entry name" value="SPORULATION PROTEIN YLMC-RELATED"/>
    <property type="match status" value="1"/>
</dbReference>
<dbReference type="PANTHER" id="PTHR40061">
    <property type="entry name" value="SPORULATION PROTEIN YLMC-RELATED"/>
    <property type="match status" value="1"/>
</dbReference>
<feature type="domain" description="PRC-barrel" evidence="1">
    <location>
        <begin position="7"/>
        <end position="78"/>
    </location>
</feature>
<dbReference type="InterPro" id="IPR011033">
    <property type="entry name" value="PRC_barrel-like_sf"/>
</dbReference>
<dbReference type="InterPro" id="IPR014238">
    <property type="entry name" value="Spore_YlmC/YmxH"/>
</dbReference>
<dbReference type="Proteomes" id="UP000623681">
    <property type="component" value="Unassembled WGS sequence"/>
</dbReference>
<gene>
    <name evidence="2" type="ORF">JK634_03140</name>
</gene>
<reference evidence="2" key="1">
    <citation type="submission" date="2021-01" db="EMBL/GenBank/DDBJ databases">
        <title>Genome public.</title>
        <authorList>
            <person name="Liu C."/>
            <person name="Sun Q."/>
        </authorList>
    </citation>
    <scope>NUCLEOTIDE SEQUENCE</scope>
    <source>
        <strain evidence="2">YIM B02565</strain>
    </source>
</reference>
<evidence type="ECO:0000313" key="2">
    <source>
        <dbReference type="EMBL" id="MBL4930786.1"/>
    </source>
</evidence>
<name>A0A937FG35_9CLOT</name>
<organism evidence="2 3">
    <name type="scientific">Clostridium paridis</name>
    <dbReference type="NCBI Taxonomy" id="2803863"/>
    <lineage>
        <taxon>Bacteria</taxon>
        <taxon>Bacillati</taxon>
        <taxon>Bacillota</taxon>
        <taxon>Clostridia</taxon>
        <taxon>Eubacteriales</taxon>
        <taxon>Clostridiaceae</taxon>
        <taxon>Clostridium</taxon>
    </lineage>
</organism>
<protein>
    <submittedName>
        <fullName evidence="2">YlmC/YmxH family sporulation protein</fullName>
    </submittedName>
</protein>
<dbReference type="Gene3D" id="2.30.30.240">
    <property type="entry name" value="PRC-barrel domain"/>
    <property type="match status" value="1"/>
</dbReference>
<sequence>MEEILHSLNAIRTMEVIDIERGIKIGFARDFKINCDNNSIESILIPIQKGNWFGKMEYIEIAWGDIIKIGEDVILVNLKEIAQEIL</sequence>
<dbReference type="NCBIfam" id="TIGR02888">
    <property type="entry name" value="spore_YlmC_YmxH"/>
    <property type="match status" value="1"/>
</dbReference>